<keyword evidence="3" id="KW-1185">Reference proteome</keyword>
<feature type="region of interest" description="Disordered" evidence="1">
    <location>
        <begin position="255"/>
        <end position="280"/>
    </location>
</feature>
<comment type="caution">
    <text evidence="2">The sequence shown here is derived from an EMBL/GenBank/DDBJ whole genome shotgun (WGS) entry which is preliminary data.</text>
</comment>
<feature type="region of interest" description="Disordered" evidence="1">
    <location>
        <begin position="435"/>
        <end position="457"/>
    </location>
</feature>
<evidence type="ECO:0000313" key="2">
    <source>
        <dbReference type="EMBL" id="CAL8115764.1"/>
    </source>
</evidence>
<organism evidence="2 3">
    <name type="scientific">Orchesella dallaii</name>
    <dbReference type="NCBI Taxonomy" id="48710"/>
    <lineage>
        <taxon>Eukaryota</taxon>
        <taxon>Metazoa</taxon>
        <taxon>Ecdysozoa</taxon>
        <taxon>Arthropoda</taxon>
        <taxon>Hexapoda</taxon>
        <taxon>Collembola</taxon>
        <taxon>Entomobryomorpha</taxon>
        <taxon>Entomobryoidea</taxon>
        <taxon>Orchesellidae</taxon>
        <taxon>Orchesellinae</taxon>
        <taxon>Orchesella</taxon>
    </lineage>
</organism>
<dbReference type="Proteomes" id="UP001642540">
    <property type="component" value="Unassembled WGS sequence"/>
</dbReference>
<dbReference type="EMBL" id="CAXLJM020000051">
    <property type="protein sequence ID" value="CAL8115764.1"/>
    <property type="molecule type" value="Genomic_DNA"/>
</dbReference>
<feature type="region of interest" description="Disordered" evidence="1">
    <location>
        <begin position="61"/>
        <end position="83"/>
    </location>
</feature>
<gene>
    <name evidence="2" type="ORF">ODALV1_LOCUS17005</name>
</gene>
<feature type="compositionally biased region" description="Low complexity" evidence="1">
    <location>
        <begin position="484"/>
        <end position="513"/>
    </location>
</feature>
<feature type="region of interest" description="Disordered" evidence="1">
    <location>
        <begin position="108"/>
        <end position="162"/>
    </location>
</feature>
<evidence type="ECO:0000313" key="3">
    <source>
        <dbReference type="Proteomes" id="UP001642540"/>
    </source>
</evidence>
<proteinExistence type="predicted"/>
<protein>
    <submittedName>
        <fullName evidence="2">Uncharacterized protein</fullName>
    </submittedName>
</protein>
<feature type="compositionally biased region" description="Low complexity" evidence="1">
    <location>
        <begin position="120"/>
        <end position="155"/>
    </location>
</feature>
<reference evidence="2 3" key="1">
    <citation type="submission" date="2024-08" db="EMBL/GenBank/DDBJ databases">
        <authorList>
            <person name="Cucini C."/>
            <person name="Frati F."/>
        </authorList>
    </citation>
    <scope>NUCLEOTIDE SEQUENCE [LARGE SCALE GENOMIC DNA]</scope>
</reference>
<feature type="region of interest" description="Disordered" evidence="1">
    <location>
        <begin position="484"/>
        <end position="516"/>
    </location>
</feature>
<feature type="compositionally biased region" description="Low complexity" evidence="1">
    <location>
        <begin position="340"/>
        <end position="359"/>
    </location>
</feature>
<feature type="compositionally biased region" description="Polar residues" evidence="1">
    <location>
        <begin position="607"/>
        <end position="616"/>
    </location>
</feature>
<accession>A0ABP1R058</accession>
<feature type="region of interest" description="Disordered" evidence="1">
    <location>
        <begin position="386"/>
        <end position="406"/>
    </location>
</feature>
<sequence>MAHFTGYLLGKVQLDGAIRSEVLASLVETLIQRYQPTDPARKLVKFNENHRYSIECSERGLKLTSPGGKSKDEGFESDNESVRSVKISDSVELDIADLMDHLEIAAKEDKQTENVPPLHSSLSSSGGSIDNTSISSSSGLHVSDDSNSSSSGNGSDSDEFCNSGESSPFWETLPNLSCFQSYPIEDVVFCHCDSQHPSTLVWVVRHLAKMMALVTAFRTRSEAEDLFQAYRDLRLKLKPIRYGKFNHQGTLSKMPYGMSSGSSSNPSTPHPSSSSAMSYGEMSSLSDSAAAFCSLPPVYPTEILHETQSKSPLFTVHDTASLDFDFESSAYNCNSSSAEHNNSSGGSSIHNNNGSSGSHPSTMKEPLGRTGSNSLSLHQHIYVSNPNIIRHEEGSSDDDDDGTEIDRNEYDEFRNTKHNHSSSVSHIQVITQEVEESVSTEHFKPIPPEKPQRKVYMSKASGGTISSMSNKLSLSSSSLPQMVSKSILSSQQPLNSSTTSSSSALNTSSSSNSKPVLLVPLKTESVSSPRSNYPKESYLYHVMGRSSSTFAPYQRSLNFMPYQYPPGGSSSSVPGDYYAWGKGRHLLVPFSSWLELSEMPQIPHAVSNGSSSNTSPRHAAVKSSRHSSRNSQRLAAAVAAASNNPKGTSKILLRDLSARDHGVWASLSQRFKKNFRENLIPKLNGMWSQQGADGSRGNKKRTNKKVTFNAWATVQMV</sequence>
<feature type="region of interest" description="Disordered" evidence="1">
    <location>
        <begin position="604"/>
        <end position="640"/>
    </location>
</feature>
<feature type="region of interest" description="Disordered" evidence="1">
    <location>
        <begin position="334"/>
        <end position="373"/>
    </location>
</feature>
<feature type="compositionally biased region" description="Basic residues" evidence="1">
    <location>
        <begin position="619"/>
        <end position="628"/>
    </location>
</feature>
<name>A0ABP1R058_9HEXA</name>
<evidence type="ECO:0000256" key="1">
    <source>
        <dbReference type="SAM" id="MobiDB-lite"/>
    </source>
</evidence>